<accession>A0A167C640</accession>
<gene>
    <name evidence="1" type="ORF">PNBC_15450</name>
</gene>
<dbReference type="InterPro" id="IPR018330">
    <property type="entry name" value="RecT_fam"/>
</dbReference>
<dbReference type="Proteomes" id="UP000077134">
    <property type="component" value="Unassembled WGS sequence"/>
</dbReference>
<dbReference type="STRING" id="1763538.LPB68_04800"/>
<proteinExistence type="predicted"/>
<dbReference type="GO" id="GO:0003677">
    <property type="term" value="F:DNA binding"/>
    <property type="evidence" value="ECO:0007669"/>
    <property type="project" value="InterPro"/>
</dbReference>
<dbReference type="RefSeq" id="WP_068659679.1">
    <property type="nucleotide sequence ID" value="NZ_CP017770.1"/>
</dbReference>
<dbReference type="EMBL" id="LSFN01000032">
    <property type="protein sequence ID" value="OAB72825.1"/>
    <property type="molecule type" value="Genomic_DNA"/>
</dbReference>
<dbReference type="GO" id="GO:0006259">
    <property type="term" value="P:DNA metabolic process"/>
    <property type="evidence" value="ECO:0007669"/>
    <property type="project" value="InterPro"/>
</dbReference>
<dbReference type="KEGG" id="pcx:LPB68_04800"/>
<reference evidence="1 2" key="1">
    <citation type="submission" date="2016-02" db="EMBL/GenBank/DDBJ databases">
        <title>Paenibacillus sp. LPB0068, isolated from Crassostrea gigas.</title>
        <authorList>
            <person name="Shin S.-K."/>
            <person name="Yi H."/>
        </authorList>
    </citation>
    <scope>NUCLEOTIDE SEQUENCE [LARGE SCALE GENOMIC DNA]</scope>
    <source>
        <strain evidence="1 2">LPB0068</strain>
    </source>
</reference>
<comment type="caution">
    <text evidence="1">The sequence shown here is derived from an EMBL/GenBank/DDBJ whole genome shotgun (WGS) entry which is preliminary data.</text>
</comment>
<dbReference type="AlphaFoldDB" id="A0A167C640"/>
<evidence type="ECO:0000313" key="2">
    <source>
        <dbReference type="Proteomes" id="UP000077134"/>
    </source>
</evidence>
<sequence length="308" mass="34618">MTKTNTQIQAINEEVVVGNFTQKHLDTLKSTIAKGTSNEQFSLFMQTCVRTGLDPFLNQIFCIVYNGKDGPVMSMQIAVEGIVALAKKHEQYKGFIASEVKEEDEFEIDMVTGEPKHRIVSMQRGKTVGAYCVAYRENAPNIAVIITSDQVDHLVKGRNGQMWKDYFDDMIVKHAIKRAFKRQYGIEVSEDEFGSNNQNSSPAPYERREVGPEVEVIDVSQQDDNTDQRPAEPIAPLTESQRVNGQITEALEKLGVTTPDGRLSYMLKNIKDLKEGTMPTLGQKKGLLKIIEMEIQQKQSNSDDELPL</sequence>
<name>A0A167C640_9BACL</name>
<organism evidence="1 2">
    <name type="scientific">Paenibacillus crassostreae</name>
    <dbReference type="NCBI Taxonomy" id="1763538"/>
    <lineage>
        <taxon>Bacteria</taxon>
        <taxon>Bacillati</taxon>
        <taxon>Bacillota</taxon>
        <taxon>Bacilli</taxon>
        <taxon>Bacillales</taxon>
        <taxon>Paenibacillaceae</taxon>
        <taxon>Paenibacillus</taxon>
    </lineage>
</organism>
<dbReference type="OrthoDB" id="2664780at2"/>
<dbReference type="Pfam" id="PF03837">
    <property type="entry name" value="RecT"/>
    <property type="match status" value="1"/>
</dbReference>
<evidence type="ECO:0000313" key="1">
    <source>
        <dbReference type="EMBL" id="OAB72825.1"/>
    </source>
</evidence>
<protein>
    <submittedName>
        <fullName evidence="1">RecT protein</fullName>
    </submittedName>
</protein>
<keyword evidence="2" id="KW-1185">Reference proteome</keyword>